<dbReference type="EMBL" id="JBBWRZ010000001">
    <property type="protein sequence ID" value="KAK8246819.1"/>
    <property type="molecule type" value="Genomic_DNA"/>
</dbReference>
<keyword evidence="3" id="KW-1185">Reference proteome</keyword>
<feature type="region of interest" description="Disordered" evidence="1">
    <location>
        <begin position="18"/>
        <end position="39"/>
    </location>
</feature>
<dbReference type="Proteomes" id="UP001492380">
    <property type="component" value="Unassembled WGS sequence"/>
</dbReference>
<evidence type="ECO:0000313" key="3">
    <source>
        <dbReference type="Proteomes" id="UP001492380"/>
    </source>
</evidence>
<reference evidence="2 3" key="1">
    <citation type="submission" date="2024-04" db="EMBL/GenBank/DDBJ databases">
        <title>Phyllosticta paracitricarpa is synonymous to the EU quarantine fungus P. citricarpa based on phylogenomic analyses.</title>
        <authorList>
            <consortium name="Lawrence Berkeley National Laboratory"/>
            <person name="Van Ingen-Buijs V.A."/>
            <person name="Van Westerhoven A.C."/>
            <person name="Haridas S."/>
            <person name="Skiadas P."/>
            <person name="Martin F."/>
            <person name="Groenewald J.Z."/>
            <person name="Crous P.W."/>
            <person name="Seidl M.F."/>
        </authorList>
    </citation>
    <scope>NUCLEOTIDE SEQUENCE [LARGE SCALE GENOMIC DNA]</scope>
    <source>
        <strain evidence="2 3">CBS 123374</strain>
    </source>
</reference>
<sequence length="287" mass="31092">MQARDIPVSRLLNCRPLIKHDGQPQQRNDSSGHIRGTAIPSNLTRRRRKAPIFSCSGVCSGILRCAAETLLTSDMSAPRAKHVPAKPCEEMGLGSCLPRRYSFGGQLPCGRDKAARGVGEGVKDCGRMEDGSGELHSHDLVAHTRRLEPQGSAPRKLLETWRCFRDGRRGKKDGDVVTECSWHLRSFALGAGRQFGICHAWITSTLQPVVDGTFASPHGESGCKAIPSPLSISCSLPLSSPSNGPSRSPNYSAISRSPLLLCLDSLRCLRPFPPSAVNMMKKILQSS</sequence>
<protein>
    <submittedName>
        <fullName evidence="2">Uncharacterized protein</fullName>
    </submittedName>
</protein>
<comment type="caution">
    <text evidence="2">The sequence shown here is derived from an EMBL/GenBank/DDBJ whole genome shotgun (WGS) entry which is preliminary data.</text>
</comment>
<accession>A0ABR1Z373</accession>
<gene>
    <name evidence="2" type="ORF">HDK90DRAFT_21600</name>
</gene>
<evidence type="ECO:0000256" key="1">
    <source>
        <dbReference type="SAM" id="MobiDB-lite"/>
    </source>
</evidence>
<name>A0ABR1Z373_9PEZI</name>
<proteinExistence type="predicted"/>
<evidence type="ECO:0000313" key="2">
    <source>
        <dbReference type="EMBL" id="KAK8246819.1"/>
    </source>
</evidence>
<organism evidence="2 3">
    <name type="scientific">Phyllosticta capitalensis</name>
    <dbReference type="NCBI Taxonomy" id="121624"/>
    <lineage>
        <taxon>Eukaryota</taxon>
        <taxon>Fungi</taxon>
        <taxon>Dikarya</taxon>
        <taxon>Ascomycota</taxon>
        <taxon>Pezizomycotina</taxon>
        <taxon>Dothideomycetes</taxon>
        <taxon>Dothideomycetes incertae sedis</taxon>
        <taxon>Botryosphaeriales</taxon>
        <taxon>Phyllostictaceae</taxon>
        <taxon>Phyllosticta</taxon>
    </lineage>
</organism>